<sequence>MPKVIMRRGGLRSGGSLIKRRLKVCHEEEDQEAIEKRLGYSQVEDGRNELKHIVKMIELVPWGVPDEYECEVTEDDVLDFSCQSMKNVTWSSPPRNSTGR</sequence>
<keyword evidence="2" id="KW-1185">Reference proteome</keyword>
<dbReference type="AlphaFoldDB" id="A0AAV2G2G2"/>
<protein>
    <submittedName>
        <fullName evidence="1">Uncharacterized protein</fullName>
    </submittedName>
</protein>
<evidence type="ECO:0000313" key="2">
    <source>
        <dbReference type="Proteomes" id="UP001497516"/>
    </source>
</evidence>
<accession>A0AAV2G2G2</accession>
<reference evidence="1 2" key="1">
    <citation type="submission" date="2024-04" db="EMBL/GenBank/DDBJ databases">
        <authorList>
            <person name="Fracassetti M."/>
        </authorList>
    </citation>
    <scope>NUCLEOTIDE SEQUENCE [LARGE SCALE GENOMIC DNA]</scope>
</reference>
<dbReference type="Proteomes" id="UP001497516">
    <property type="component" value="Chromosome 8"/>
</dbReference>
<gene>
    <name evidence="1" type="ORF">LTRI10_LOCUS44660</name>
</gene>
<organism evidence="1 2">
    <name type="scientific">Linum trigynum</name>
    <dbReference type="NCBI Taxonomy" id="586398"/>
    <lineage>
        <taxon>Eukaryota</taxon>
        <taxon>Viridiplantae</taxon>
        <taxon>Streptophyta</taxon>
        <taxon>Embryophyta</taxon>
        <taxon>Tracheophyta</taxon>
        <taxon>Spermatophyta</taxon>
        <taxon>Magnoliopsida</taxon>
        <taxon>eudicotyledons</taxon>
        <taxon>Gunneridae</taxon>
        <taxon>Pentapetalae</taxon>
        <taxon>rosids</taxon>
        <taxon>fabids</taxon>
        <taxon>Malpighiales</taxon>
        <taxon>Linaceae</taxon>
        <taxon>Linum</taxon>
    </lineage>
</organism>
<proteinExistence type="predicted"/>
<dbReference type="EMBL" id="OZ034821">
    <property type="protein sequence ID" value="CAL1404839.1"/>
    <property type="molecule type" value="Genomic_DNA"/>
</dbReference>
<evidence type="ECO:0000313" key="1">
    <source>
        <dbReference type="EMBL" id="CAL1404839.1"/>
    </source>
</evidence>
<name>A0AAV2G2G2_9ROSI</name>